<dbReference type="RefSeq" id="WP_088877256.1">
    <property type="nucleotide sequence ID" value="NZ_CP018308.1"/>
</dbReference>
<dbReference type="PRINTS" id="PR01490">
    <property type="entry name" value="RTXTOXIND"/>
</dbReference>
<dbReference type="NCBIfam" id="TIGR01843">
    <property type="entry name" value="type_I_hlyD"/>
    <property type="match status" value="1"/>
</dbReference>
<dbReference type="SUPFAM" id="SSF56954">
    <property type="entry name" value="Outer membrane efflux proteins (OEP)"/>
    <property type="match status" value="1"/>
</dbReference>
<dbReference type="Pfam" id="PF25994">
    <property type="entry name" value="HH_AprE"/>
    <property type="match status" value="1"/>
</dbReference>
<protein>
    <recommendedName>
        <fullName evidence="9">Membrane fusion protein (MFP) family protein</fullName>
    </recommendedName>
</protein>
<dbReference type="InterPro" id="IPR058781">
    <property type="entry name" value="HH_AprE-like"/>
</dbReference>
<gene>
    <name evidence="13" type="ORF">BSZ05_14120</name>
</gene>
<evidence type="ECO:0000259" key="12">
    <source>
        <dbReference type="Pfam" id="PF26002"/>
    </source>
</evidence>
<dbReference type="KEGG" id="vsh:BSZ05_14120"/>
<dbReference type="InterPro" id="IPR010129">
    <property type="entry name" value="T1SS_HlyD"/>
</dbReference>
<keyword evidence="10" id="KW-0175">Coiled coil</keyword>
<comment type="similarity">
    <text evidence="2 9">Belongs to the membrane fusion protein (MFP) (TC 8.A.1) family.</text>
</comment>
<dbReference type="SUPFAM" id="SSF111369">
    <property type="entry name" value="HlyD-like secretion proteins"/>
    <property type="match status" value="1"/>
</dbReference>
<evidence type="ECO:0000256" key="6">
    <source>
        <dbReference type="ARBA" id="ARBA00022692"/>
    </source>
</evidence>
<dbReference type="Pfam" id="PF26002">
    <property type="entry name" value="Beta-barrel_AprE"/>
    <property type="match status" value="1"/>
</dbReference>
<evidence type="ECO:0000256" key="4">
    <source>
        <dbReference type="ARBA" id="ARBA00022475"/>
    </source>
</evidence>
<dbReference type="GO" id="GO:0005886">
    <property type="term" value="C:plasma membrane"/>
    <property type="evidence" value="ECO:0007669"/>
    <property type="project" value="UniProtKB-SubCell"/>
</dbReference>
<keyword evidence="4 9" id="KW-1003">Cell membrane</keyword>
<dbReference type="InterPro" id="IPR058982">
    <property type="entry name" value="Beta-barrel_AprE"/>
</dbReference>
<dbReference type="PANTHER" id="PTHR30386">
    <property type="entry name" value="MEMBRANE FUSION SUBUNIT OF EMRAB-TOLC MULTIDRUG EFFLUX PUMP"/>
    <property type="match status" value="1"/>
</dbReference>
<reference evidence="14" key="1">
    <citation type="submission" date="2016-12" db="EMBL/GenBank/DDBJ databases">
        <title>Comparative genomic analysis reveals the diversity, evolution, and environmental adaptation strategies of the genus Vibrio.</title>
        <authorList>
            <person name="Lin H."/>
            <person name="Wang X."/>
            <person name="Zhang X.-H."/>
        </authorList>
    </citation>
    <scope>NUCLEOTIDE SEQUENCE [LARGE SCALE GENOMIC DNA]</scope>
    <source>
        <strain evidence="14">QT6D1</strain>
    </source>
</reference>
<dbReference type="PANTHER" id="PTHR30386:SF26">
    <property type="entry name" value="TRANSPORT PROTEIN COMB"/>
    <property type="match status" value="1"/>
</dbReference>
<keyword evidence="3 9" id="KW-0813">Transport</keyword>
<feature type="transmembrane region" description="Helical" evidence="9">
    <location>
        <begin position="21"/>
        <end position="39"/>
    </location>
</feature>
<dbReference type="Gene3D" id="2.40.50.100">
    <property type="match status" value="1"/>
</dbReference>
<organism evidence="13 14">
    <name type="scientific">Vibrio mediterranei</name>
    <dbReference type="NCBI Taxonomy" id="689"/>
    <lineage>
        <taxon>Bacteria</taxon>
        <taxon>Pseudomonadati</taxon>
        <taxon>Pseudomonadota</taxon>
        <taxon>Gammaproteobacteria</taxon>
        <taxon>Vibrionales</taxon>
        <taxon>Vibrionaceae</taxon>
        <taxon>Vibrio</taxon>
    </lineage>
</organism>
<comment type="subcellular location">
    <subcellularLocation>
        <location evidence="1 9">Cell inner membrane</location>
        <topology evidence="1 9">Single-pass membrane protein</topology>
    </subcellularLocation>
</comment>
<dbReference type="Gene3D" id="2.40.30.170">
    <property type="match status" value="1"/>
</dbReference>
<keyword evidence="5 9" id="KW-0997">Cell inner membrane</keyword>
<dbReference type="AlphaFoldDB" id="A0AAN1FHP4"/>
<keyword evidence="6 9" id="KW-0812">Transmembrane</keyword>
<accession>A0AAN1FHP4</accession>
<dbReference type="InterPro" id="IPR050739">
    <property type="entry name" value="MFP"/>
</dbReference>
<keyword evidence="7 9" id="KW-1133">Transmembrane helix</keyword>
<evidence type="ECO:0000256" key="7">
    <source>
        <dbReference type="ARBA" id="ARBA00022989"/>
    </source>
</evidence>
<evidence type="ECO:0000313" key="14">
    <source>
        <dbReference type="Proteomes" id="UP000197092"/>
    </source>
</evidence>
<evidence type="ECO:0000256" key="10">
    <source>
        <dbReference type="SAM" id="Coils"/>
    </source>
</evidence>
<dbReference type="EMBL" id="CP018308">
    <property type="protein sequence ID" value="ASI90831.1"/>
    <property type="molecule type" value="Genomic_DNA"/>
</dbReference>
<evidence type="ECO:0000256" key="3">
    <source>
        <dbReference type="ARBA" id="ARBA00022448"/>
    </source>
</evidence>
<feature type="domain" description="AprE-like long alpha-helical hairpin" evidence="11">
    <location>
        <begin position="97"/>
        <end position="273"/>
    </location>
</feature>
<dbReference type="GO" id="GO:0009306">
    <property type="term" value="P:protein secretion"/>
    <property type="evidence" value="ECO:0007669"/>
    <property type="project" value="InterPro"/>
</dbReference>
<evidence type="ECO:0000256" key="5">
    <source>
        <dbReference type="ARBA" id="ARBA00022519"/>
    </source>
</evidence>
<evidence type="ECO:0000256" key="2">
    <source>
        <dbReference type="ARBA" id="ARBA00009477"/>
    </source>
</evidence>
<evidence type="ECO:0000259" key="11">
    <source>
        <dbReference type="Pfam" id="PF25994"/>
    </source>
</evidence>
<feature type="domain" description="AprE-like beta-barrel" evidence="12">
    <location>
        <begin position="322"/>
        <end position="408"/>
    </location>
</feature>
<evidence type="ECO:0000313" key="13">
    <source>
        <dbReference type="EMBL" id="ASI90831.1"/>
    </source>
</evidence>
<keyword evidence="8 9" id="KW-0472">Membrane</keyword>
<name>A0AAN1FHP4_9VIBR</name>
<feature type="coiled-coil region" evidence="10">
    <location>
        <begin position="155"/>
        <end position="234"/>
    </location>
</feature>
<dbReference type="Proteomes" id="UP000197092">
    <property type="component" value="Chromosome 1"/>
</dbReference>
<dbReference type="GO" id="GO:0015562">
    <property type="term" value="F:efflux transmembrane transporter activity"/>
    <property type="evidence" value="ECO:0007669"/>
    <property type="project" value="InterPro"/>
</dbReference>
<proteinExistence type="inferred from homology"/>
<evidence type="ECO:0000256" key="1">
    <source>
        <dbReference type="ARBA" id="ARBA00004377"/>
    </source>
</evidence>
<evidence type="ECO:0000256" key="9">
    <source>
        <dbReference type="RuleBase" id="RU365093"/>
    </source>
</evidence>
<dbReference type="InterPro" id="IPR006144">
    <property type="entry name" value="Secretion_HlyD_CS"/>
</dbReference>
<evidence type="ECO:0000256" key="8">
    <source>
        <dbReference type="ARBA" id="ARBA00023136"/>
    </source>
</evidence>
<dbReference type="PROSITE" id="PS00543">
    <property type="entry name" value="HLYD_FAMILY"/>
    <property type="match status" value="1"/>
</dbReference>
<sequence length="431" mass="47462">MNKSQYAEAIESQQTKKLLSVITYSIALCVIAFGTWSAITQVDEIAKAKGTVVPEGERQVIQSDIGGKLKTISVAEGDMVEAGQVLVEFDATFQTTALEELKAQQASLSLTIERLSSLIDEREPDFDLYQNQYPELVAEQRAQRSAQVALYYQKRIVLEKEAEQIAEQLRSTEKAIPAYERQLSASKQELSILQKGQKSGNISRLRVLEMQQKVASIEQQIEEARGKKALLIKQADSNDEKISQLLAEAKVEVADQRSKAASELSALEARVRSGEAKLTNTVLTSPLQGLVQSIPSTKVGAVIQPGGTVVEIVPIGGTADFKAQLSPRDIGFVNEGQSARVKIDAYDYSRFGALKGIVESISPTTSKDEKGNIFYEVTIAVEKPYFRDDPEKFALLPGMTGEVDITTGEKTVFQYLWKPIFTNISRAFGER</sequence>